<organism evidence="1 2">
    <name type="scientific">Hermetia illucens</name>
    <name type="common">Black soldier fly</name>
    <dbReference type="NCBI Taxonomy" id="343691"/>
    <lineage>
        <taxon>Eukaryota</taxon>
        <taxon>Metazoa</taxon>
        <taxon>Ecdysozoa</taxon>
        <taxon>Arthropoda</taxon>
        <taxon>Hexapoda</taxon>
        <taxon>Insecta</taxon>
        <taxon>Pterygota</taxon>
        <taxon>Neoptera</taxon>
        <taxon>Endopterygota</taxon>
        <taxon>Diptera</taxon>
        <taxon>Brachycera</taxon>
        <taxon>Stratiomyomorpha</taxon>
        <taxon>Stratiomyidae</taxon>
        <taxon>Hermetiinae</taxon>
        <taxon>Hermetia</taxon>
    </lineage>
</organism>
<gene>
    <name evidence="1" type="ORF">HERILL_LOCUS5818</name>
</gene>
<dbReference type="EMBL" id="LR899010">
    <property type="protein sequence ID" value="CAD7082812.1"/>
    <property type="molecule type" value="Genomic_DNA"/>
</dbReference>
<name>A0A7R8ULL3_HERIL</name>
<keyword evidence="2" id="KW-1185">Reference proteome</keyword>
<sequence length="126" mass="14245">MQFTQDMSKPILEHFAAVRVTMNSGISEEAEIVSEISRREIDSQVLLTMDGIIFEVTDAMKSSLISKPPNKGNIDAWIRACDGNSANTDGSHSPPKQEMEMLPMRIEFDWKGYWIIPEKKNPLNFA</sequence>
<evidence type="ECO:0000313" key="2">
    <source>
        <dbReference type="Proteomes" id="UP000594454"/>
    </source>
</evidence>
<reference evidence="1 2" key="1">
    <citation type="submission" date="2020-11" db="EMBL/GenBank/DDBJ databases">
        <authorList>
            <person name="Wallbank WR R."/>
            <person name="Pardo Diaz C."/>
            <person name="Kozak K."/>
            <person name="Martin S."/>
            <person name="Jiggins C."/>
            <person name="Moest M."/>
            <person name="Warren A I."/>
            <person name="Generalovic N T."/>
            <person name="Byers J.R.P. K."/>
            <person name="Montejo-Kovacevich G."/>
            <person name="Yen C E."/>
        </authorList>
    </citation>
    <scope>NUCLEOTIDE SEQUENCE [LARGE SCALE GENOMIC DNA]</scope>
</reference>
<dbReference type="InParanoid" id="A0A7R8ULL3"/>
<proteinExistence type="predicted"/>
<accession>A0A7R8ULL3</accession>
<dbReference type="Proteomes" id="UP000594454">
    <property type="component" value="Chromosome 2"/>
</dbReference>
<evidence type="ECO:0000313" key="1">
    <source>
        <dbReference type="EMBL" id="CAD7082812.1"/>
    </source>
</evidence>
<protein>
    <submittedName>
        <fullName evidence="1">Uncharacterized protein</fullName>
    </submittedName>
</protein>
<dbReference type="AlphaFoldDB" id="A0A7R8ULL3"/>